<dbReference type="EMBL" id="FCOK02000001">
    <property type="protein sequence ID" value="SAL09319.1"/>
    <property type="molecule type" value="Genomic_DNA"/>
</dbReference>
<feature type="compositionally biased region" description="Low complexity" evidence="1">
    <location>
        <begin position="16"/>
        <end position="54"/>
    </location>
</feature>
<dbReference type="RefSeq" id="WP_062080825.1">
    <property type="nucleotide sequence ID" value="NZ_FCOK02000001.1"/>
</dbReference>
<feature type="compositionally biased region" description="Polar residues" evidence="1">
    <location>
        <begin position="704"/>
        <end position="713"/>
    </location>
</feature>
<feature type="region of interest" description="Disordered" evidence="1">
    <location>
        <begin position="683"/>
        <end position="713"/>
    </location>
</feature>
<reference evidence="2 3" key="1">
    <citation type="submission" date="2016-01" db="EMBL/GenBank/DDBJ databases">
        <authorList>
            <person name="Oliw E.H."/>
        </authorList>
    </citation>
    <scope>NUCLEOTIDE SEQUENCE [LARGE SCALE GENOMIC DNA]</scope>
    <source>
        <strain evidence="2">LMG 27134</strain>
    </source>
</reference>
<dbReference type="OrthoDB" id="6052886at2"/>
<evidence type="ECO:0000313" key="2">
    <source>
        <dbReference type="EMBL" id="SAL09319.1"/>
    </source>
</evidence>
<gene>
    <name evidence="2" type="ORF">AWB69_00021</name>
</gene>
<dbReference type="AlphaFoldDB" id="A0A158EQE8"/>
<feature type="compositionally biased region" description="Low complexity" evidence="1">
    <location>
        <begin position="65"/>
        <end position="76"/>
    </location>
</feature>
<protein>
    <submittedName>
        <fullName evidence="2">Uncharacterized protein</fullName>
    </submittedName>
</protein>
<organism evidence="2 3">
    <name type="scientific">Caballeronia udeis</name>
    <dbReference type="NCBI Taxonomy" id="1232866"/>
    <lineage>
        <taxon>Bacteria</taxon>
        <taxon>Pseudomonadati</taxon>
        <taxon>Pseudomonadota</taxon>
        <taxon>Betaproteobacteria</taxon>
        <taxon>Burkholderiales</taxon>
        <taxon>Burkholderiaceae</taxon>
        <taxon>Caballeronia</taxon>
    </lineage>
</organism>
<name>A0A158EQE8_9BURK</name>
<sequence>MEFDLASAVPIDPNQGAAPVSGATPVAVPVAAPAGSAPTAVPPSAAAPQPAQGGFDLASAVPVTPQGQQPAGAPAAAAPGFLDRLRLPNEDPNSIENTIRRGFGAPAVGKNPEFEKVANADTPFPDVLPVAPSTLKDLASAAVAPVKYLLRGGDSNAPAIAKAIDTFGKAGTSPSVGQATGGRVAQATESLLGKYPGGAGVMAKKADSQASEIGQQAEKIADSLSPNATPSVAGRAIEKGLTGPGGFVDRFKQGQKALYAKLDQYIKPQAPVAVSNTSKALASMNEDIDGAEALSKFFKNGKIQDIESALKSDTAGTQAGVLIVPPNATTAEQRAAASHGLLRRQAPEVREGQAPLAGKISATRNPYTGATREPVSTAGTPPTVSIQPGTSAIPSYAGGQRVPIPGGSPTNQLPYEALKKLRTLVGNEISDSNMSSSVPRSKWKALYGALSSDLDAAAKATGNPDAVKAMDRANQFTRAGHARIDDVLDKVAKQDIPEKIFKSAVNPADMEAGATKIGSIMKSLQPDERDVVKSAFIRRMGTASAGQQGAEGGKFSSQTFLTNWGKMSPQAKSVMFASADGNLRKSLDSIAQTADRIKQGSKVLANPSGSGPVIAATGLVTSVGTALGTGNFKLAAGLLSSAAGANLTARMMTNPRFVSWLARATKIQNPELARQAVLSLGKTMQGEPDDVQEDAQRYADAAANSFQPTSAAR</sequence>
<feature type="compositionally biased region" description="Polar residues" evidence="1">
    <location>
        <begin position="377"/>
        <end position="389"/>
    </location>
</feature>
<proteinExistence type="predicted"/>
<dbReference type="Proteomes" id="UP000054683">
    <property type="component" value="Unassembled WGS sequence"/>
</dbReference>
<feature type="region of interest" description="Disordered" evidence="1">
    <location>
        <begin position="1"/>
        <end position="76"/>
    </location>
</feature>
<feature type="region of interest" description="Disordered" evidence="1">
    <location>
        <begin position="361"/>
        <end position="389"/>
    </location>
</feature>
<evidence type="ECO:0000256" key="1">
    <source>
        <dbReference type="SAM" id="MobiDB-lite"/>
    </source>
</evidence>
<evidence type="ECO:0000313" key="3">
    <source>
        <dbReference type="Proteomes" id="UP000054683"/>
    </source>
</evidence>
<accession>A0A158EQE8</accession>